<reference evidence="2" key="1">
    <citation type="submission" date="2021-01" db="EMBL/GenBank/DDBJ databases">
        <title>Genome seq and assembly of Tabrizicola sp. KVB23.</title>
        <authorList>
            <person name="Chhetri G."/>
        </authorList>
    </citation>
    <scope>NUCLEOTIDE SEQUENCE</scope>
    <source>
        <strain evidence="2">KVB23</strain>
    </source>
</reference>
<evidence type="ECO:0000313" key="2">
    <source>
        <dbReference type="EMBL" id="MBL4928368.1"/>
    </source>
</evidence>
<dbReference type="Pfam" id="PF10135">
    <property type="entry name" value="Rod-binding"/>
    <property type="match status" value="1"/>
</dbReference>
<evidence type="ECO:0000259" key="1">
    <source>
        <dbReference type="Pfam" id="PF10135"/>
    </source>
</evidence>
<dbReference type="Proteomes" id="UP000619033">
    <property type="component" value="Unassembled WGS sequence"/>
</dbReference>
<comment type="caution">
    <text evidence="2">The sequence shown here is derived from an EMBL/GenBank/DDBJ whole genome shotgun (WGS) entry which is preliminary data.</text>
</comment>
<accession>A0A8J7MQN6</accession>
<keyword evidence="3" id="KW-1185">Reference proteome</keyword>
<proteinExistence type="predicted"/>
<sequence>MDISLSPAARLATPQDRALWAKAQELEATFLSEMLKDTGLGKSEGSFAGGIGEEQFGSFLRDEQAKLIVGRGGVGLAEQIFRSLRQGGAG</sequence>
<dbReference type="InterPro" id="IPR019301">
    <property type="entry name" value="Flagellar_prot_FlgJ_N"/>
</dbReference>
<dbReference type="EMBL" id="JAESVP010000004">
    <property type="protein sequence ID" value="MBL4928368.1"/>
    <property type="molecule type" value="Genomic_DNA"/>
</dbReference>
<gene>
    <name evidence="2" type="ORF">JI744_09650</name>
</gene>
<dbReference type="AlphaFoldDB" id="A0A8J7MQN6"/>
<evidence type="ECO:0000313" key="3">
    <source>
        <dbReference type="Proteomes" id="UP000619033"/>
    </source>
</evidence>
<protein>
    <submittedName>
        <fullName evidence="2">Rod-binding protein</fullName>
    </submittedName>
</protein>
<organism evidence="2 3">
    <name type="scientific">Fuscibacter oryzae</name>
    <dbReference type="NCBI Taxonomy" id="2803939"/>
    <lineage>
        <taxon>Bacteria</taxon>
        <taxon>Pseudomonadati</taxon>
        <taxon>Pseudomonadota</taxon>
        <taxon>Alphaproteobacteria</taxon>
        <taxon>Rhodobacterales</taxon>
        <taxon>Paracoccaceae</taxon>
        <taxon>Fuscibacter</taxon>
    </lineage>
</organism>
<name>A0A8J7MQN6_9RHOB</name>
<feature type="domain" description="Flagellar protein FlgJ N-terminal" evidence="1">
    <location>
        <begin position="38"/>
        <end position="82"/>
    </location>
</feature>
<dbReference type="RefSeq" id="WP_202660066.1">
    <property type="nucleotide sequence ID" value="NZ_JAESVP010000004.1"/>
</dbReference>